<protein>
    <submittedName>
        <fullName evidence="1">Uncharacterized protein</fullName>
    </submittedName>
</protein>
<sequence length="175" mass="18781">MPPVGIGFYTKGDGMYGVDGASSKAIFEYKGDKIDGVFTEYGFFRRSWIRGIKGRTTPFHTIIGAYAQEIAGEATLTLPDSANNLTTTTGPIKVNFYYVVLGAGFQWVLDSGLTLGFDSLIINQKFAKTVSFVPDTKTGGSASDTAIQEDATGWGNFLINQSANQGVAIIIGYSF</sequence>
<name>A0A1F6GBM4_9PROT</name>
<proteinExistence type="predicted"/>
<evidence type="ECO:0000313" key="1">
    <source>
        <dbReference type="EMBL" id="OGG95527.1"/>
    </source>
</evidence>
<dbReference type="EMBL" id="MFNE01000020">
    <property type="protein sequence ID" value="OGG95527.1"/>
    <property type="molecule type" value="Genomic_DNA"/>
</dbReference>
<dbReference type="Proteomes" id="UP000178449">
    <property type="component" value="Unassembled WGS sequence"/>
</dbReference>
<dbReference type="AlphaFoldDB" id="A0A1F6GBM4"/>
<gene>
    <name evidence="1" type="ORF">A2527_06760</name>
</gene>
<dbReference type="STRING" id="1817772.A2527_06760"/>
<organism evidence="1 2">
    <name type="scientific">Candidatus Lambdaproteobacteria bacterium RIFOXYD2_FULL_50_16</name>
    <dbReference type="NCBI Taxonomy" id="1817772"/>
    <lineage>
        <taxon>Bacteria</taxon>
        <taxon>Pseudomonadati</taxon>
        <taxon>Pseudomonadota</taxon>
        <taxon>Candidatus Lambdaproteobacteria</taxon>
    </lineage>
</organism>
<evidence type="ECO:0000313" key="2">
    <source>
        <dbReference type="Proteomes" id="UP000178449"/>
    </source>
</evidence>
<reference evidence="1 2" key="1">
    <citation type="journal article" date="2016" name="Nat. Commun.">
        <title>Thousands of microbial genomes shed light on interconnected biogeochemical processes in an aquifer system.</title>
        <authorList>
            <person name="Anantharaman K."/>
            <person name="Brown C.T."/>
            <person name="Hug L.A."/>
            <person name="Sharon I."/>
            <person name="Castelle C.J."/>
            <person name="Probst A.J."/>
            <person name="Thomas B.C."/>
            <person name="Singh A."/>
            <person name="Wilkins M.J."/>
            <person name="Karaoz U."/>
            <person name="Brodie E.L."/>
            <person name="Williams K.H."/>
            <person name="Hubbard S.S."/>
            <person name="Banfield J.F."/>
        </authorList>
    </citation>
    <scope>NUCLEOTIDE SEQUENCE [LARGE SCALE GENOMIC DNA]</scope>
</reference>
<accession>A0A1F6GBM4</accession>
<comment type="caution">
    <text evidence="1">The sequence shown here is derived from an EMBL/GenBank/DDBJ whole genome shotgun (WGS) entry which is preliminary data.</text>
</comment>